<accession>A0AAD1UGW2</accession>
<dbReference type="Proteomes" id="UP001295684">
    <property type="component" value="Unassembled WGS sequence"/>
</dbReference>
<dbReference type="SUPFAM" id="SSF53720">
    <property type="entry name" value="ALDH-like"/>
    <property type="match status" value="1"/>
</dbReference>
<dbReference type="Gene3D" id="3.40.605.10">
    <property type="entry name" value="Aldehyde Dehydrogenase, Chain A, domain 1"/>
    <property type="match status" value="1"/>
</dbReference>
<dbReference type="GO" id="GO:0006210">
    <property type="term" value="P:thymine catabolic process"/>
    <property type="evidence" value="ECO:0007669"/>
    <property type="project" value="TreeGrafter"/>
</dbReference>
<dbReference type="PROSITE" id="PS00070">
    <property type="entry name" value="ALDEHYDE_DEHYDR_CYS"/>
    <property type="match status" value="1"/>
</dbReference>
<dbReference type="FunFam" id="3.40.309.10:FF:000002">
    <property type="entry name" value="Methylmalonate-semialdehyde dehydrogenase (Acylating)"/>
    <property type="match status" value="1"/>
</dbReference>
<dbReference type="GO" id="GO:0005739">
    <property type="term" value="C:mitochondrion"/>
    <property type="evidence" value="ECO:0007669"/>
    <property type="project" value="TreeGrafter"/>
</dbReference>
<dbReference type="InterPro" id="IPR016161">
    <property type="entry name" value="Ald_DH/histidinol_DH"/>
</dbReference>
<dbReference type="FunFam" id="3.40.605.10:FF:000003">
    <property type="entry name" value="Methylmalonate-semialdehyde dehydrogenase [acylating]"/>
    <property type="match status" value="1"/>
</dbReference>
<dbReference type="GO" id="GO:0006574">
    <property type="term" value="P:L-valine catabolic process"/>
    <property type="evidence" value="ECO:0007669"/>
    <property type="project" value="TreeGrafter"/>
</dbReference>
<protein>
    <recommendedName>
        <fullName evidence="2">methylmalonate-semialdehyde dehydrogenase (CoA acylating)</fullName>
        <ecNumber evidence="2">1.2.1.27</ecNumber>
    </recommendedName>
</protein>
<dbReference type="InterPro" id="IPR010061">
    <property type="entry name" value="MeMal-semiAld_DH"/>
</dbReference>
<keyword evidence="7" id="KW-1185">Reference proteome</keyword>
<keyword evidence="4" id="KW-0520">NAD</keyword>
<dbReference type="PANTHER" id="PTHR43866">
    <property type="entry name" value="MALONATE-SEMIALDEHYDE DEHYDROGENASE"/>
    <property type="match status" value="1"/>
</dbReference>
<dbReference type="InterPro" id="IPR016160">
    <property type="entry name" value="Ald_DH_CS_CYS"/>
</dbReference>
<evidence type="ECO:0000256" key="4">
    <source>
        <dbReference type="ARBA" id="ARBA00023027"/>
    </source>
</evidence>
<evidence type="ECO:0000256" key="1">
    <source>
        <dbReference type="ARBA" id="ARBA00009986"/>
    </source>
</evidence>
<reference evidence="6" key="1">
    <citation type="submission" date="2023-07" db="EMBL/GenBank/DDBJ databases">
        <authorList>
            <consortium name="AG Swart"/>
            <person name="Singh M."/>
            <person name="Singh A."/>
            <person name="Seah K."/>
            <person name="Emmerich C."/>
        </authorList>
    </citation>
    <scope>NUCLEOTIDE SEQUENCE</scope>
    <source>
        <strain evidence="6">DP1</strain>
    </source>
</reference>
<dbReference type="EC" id="1.2.1.27" evidence="2"/>
<keyword evidence="3" id="KW-0560">Oxidoreductase</keyword>
<evidence type="ECO:0000256" key="2">
    <source>
        <dbReference type="ARBA" id="ARBA00013048"/>
    </source>
</evidence>
<dbReference type="InterPro" id="IPR016162">
    <property type="entry name" value="Ald_DH_N"/>
</dbReference>
<evidence type="ECO:0000313" key="7">
    <source>
        <dbReference type="Proteomes" id="UP001295684"/>
    </source>
</evidence>
<dbReference type="EMBL" id="CAMPGE010007526">
    <property type="protein sequence ID" value="CAI2366442.1"/>
    <property type="molecule type" value="Genomic_DNA"/>
</dbReference>
<dbReference type="GO" id="GO:0004491">
    <property type="term" value="F:methylmalonate-semialdehyde dehydrogenase (acylating, NAD) activity"/>
    <property type="evidence" value="ECO:0007669"/>
    <property type="project" value="UniProtKB-EC"/>
</dbReference>
<proteinExistence type="inferred from homology"/>
<organism evidence="6 7">
    <name type="scientific">Euplotes crassus</name>
    <dbReference type="NCBI Taxonomy" id="5936"/>
    <lineage>
        <taxon>Eukaryota</taxon>
        <taxon>Sar</taxon>
        <taxon>Alveolata</taxon>
        <taxon>Ciliophora</taxon>
        <taxon>Intramacronucleata</taxon>
        <taxon>Spirotrichea</taxon>
        <taxon>Hypotrichia</taxon>
        <taxon>Euplotida</taxon>
        <taxon>Euplotidae</taxon>
        <taxon>Moneuplotes</taxon>
    </lineage>
</organism>
<comment type="similarity">
    <text evidence="1">Belongs to the aldehyde dehydrogenase family.</text>
</comment>
<dbReference type="Gene3D" id="3.40.309.10">
    <property type="entry name" value="Aldehyde Dehydrogenase, Chain A, domain 2"/>
    <property type="match status" value="1"/>
</dbReference>
<name>A0AAD1UGW2_EUPCR</name>
<dbReference type="CDD" id="cd07085">
    <property type="entry name" value="ALDH_F6_MMSDH"/>
    <property type="match status" value="1"/>
</dbReference>
<evidence type="ECO:0000313" key="6">
    <source>
        <dbReference type="EMBL" id="CAI2366442.1"/>
    </source>
</evidence>
<dbReference type="AlphaFoldDB" id="A0AAD1UGW2"/>
<comment type="caution">
    <text evidence="6">The sequence shown here is derived from an EMBL/GenBank/DDBJ whole genome shotgun (WGS) entry which is preliminary data.</text>
</comment>
<sequence length="508" mass="56236">MLSHSMIRRNFSTVSKNYVNGQWVSSKGDVFFESKNPATQEVVRRVPQTPKSEFDEIVSVAKNTFEEWKNVPLMTRIRYMFEYQRLVNENTEELAKLITHEHGKTLVDSRGDVFRGFEVVESTTSFSSHLLGETLENLASGVDTYSYRHPLGVCAGVAPFNFPAMIPLWMFPVSITCGNTFVLKPSERVGTTTEMLVDLLEKSGVPKGVVNIVNGGKDTVTHICQHPDIKAISFVGSNTAGEYIYKEGSKHGKRVQSNMGAKNHCIVLPDADKEDTLNALIGATFGSTGQRCMALSVTVLVGEAQEWVPELVELGKKLKVGPGHDETVDIAPLNSAEALDRVERLIESGARDGTLLLDGRRPTVEGYPDGNWVGPTVIDNVKPGMECYDEEIFGPVMLILRADTYQEAIDIVNQNKYGNGAAIFTRSGSAARKFQRDIEAGQIGINLPIPVPLPMFSFTGNKASFWGQNNFYGKAGVKFNTQWKTITSRWREESEEVYKVSTAMPTMK</sequence>
<evidence type="ECO:0000259" key="5">
    <source>
        <dbReference type="Pfam" id="PF00171"/>
    </source>
</evidence>
<dbReference type="PANTHER" id="PTHR43866:SF3">
    <property type="entry name" value="METHYLMALONATE-SEMIALDEHYDE DEHYDROGENASE [ACYLATING], MITOCHONDRIAL"/>
    <property type="match status" value="1"/>
</dbReference>
<evidence type="ECO:0000256" key="3">
    <source>
        <dbReference type="ARBA" id="ARBA00023002"/>
    </source>
</evidence>
<dbReference type="NCBIfam" id="TIGR01722">
    <property type="entry name" value="MMSDH"/>
    <property type="match status" value="1"/>
</dbReference>
<dbReference type="Pfam" id="PF00171">
    <property type="entry name" value="Aldedh"/>
    <property type="match status" value="1"/>
</dbReference>
<dbReference type="InterPro" id="IPR016163">
    <property type="entry name" value="Ald_DH_C"/>
</dbReference>
<feature type="domain" description="Aldehyde dehydrogenase" evidence="5">
    <location>
        <begin position="23"/>
        <end position="486"/>
    </location>
</feature>
<dbReference type="InterPro" id="IPR015590">
    <property type="entry name" value="Aldehyde_DH_dom"/>
</dbReference>
<gene>
    <name evidence="6" type="ORF">ECRASSUSDP1_LOCUS7715</name>
</gene>